<keyword evidence="14" id="KW-1185">Reference proteome</keyword>
<feature type="transmembrane region" description="Helical" evidence="12">
    <location>
        <begin position="325"/>
        <end position="345"/>
    </location>
</feature>
<accession>A0A914GS50</accession>
<feature type="transmembrane region" description="Helical" evidence="12">
    <location>
        <begin position="188"/>
        <end position="209"/>
    </location>
</feature>
<keyword evidence="9" id="KW-0325">Glycoprotein</keyword>
<dbReference type="AlphaFoldDB" id="A0A914GS50"/>
<keyword evidence="6" id="KW-0297">G-protein coupled receptor</keyword>
<dbReference type="PANTHER" id="PTHR32546:SF26">
    <property type="entry name" value="SMOG, ISOFORM D"/>
    <property type="match status" value="1"/>
</dbReference>
<evidence type="ECO:0000259" key="13">
    <source>
        <dbReference type="Pfam" id="PF00003"/>
    </source>
</evidence>
<evidence type="ECO:0000256" key="6">
    <source>
        <dbReference type="ARBA" id="ARBA00023040"/>
    </source>
</evidence>
<evidence type="ECO:0000256" key="8">
    <source>
        <dbReference type="ARBA" id="ARBA00023170"/>
    </source>
</evidence>
<feature type="transmembrane region" description="Helical" evidence="12">
    <location>
        <begin position="221"/>
        <end position="244"/>
    </location>
</feature>
<keyword evidence="3" id="KW-1003">Cell membrane</keyword>
<organism evidence="14 15">
    <name type="scientific">Globodera rostochiensis</name>
    <name type="common">Golden nematode worm</name>
    <name type="synonym">Heterodera rostochiensis</name>
    <dbReference type="NCBI Taxonomy" id="31243"/>
    <lineage>
        <taxon>Eukaryota</taxon>
        <taxon>Metazoa</taxon>
        <taxon>Ecdysozoa</taxon>
        <taxon>Nematoda</taxon>
        <taxon>Chromadorea</taxon>
        <taxon>Rhabditida</taxon>
        <taxon>Tylenchina</taxon>
        <taxon>Tylenchomorpha</taxon>
        <taxon>Tylenchoidea</taxon>
        <taxon>Heteroderidae</taxon>
        <taxon>Heteroderinae</taxon>
        <taxon>Globodera</taxon>
    </lineage>
</organism>
<evidence type="ECO:0000256" key="10">
    <source>
        <dbReference type="ARBA" id="ARBA00023224"/>
    </source>
</evidence>
<comment type="similarity">
    <text evidence="2">Belongs to the G-protein coupled receptor 3 family.</text>
</comment>
<evidence type="ECO:0000256" key="12">
    <source>
        <dbReference type="SAM" id="Phobius"/>
    </source>
</evidence>
<feature type="transmembrane region" description="Helical" evidence="12">
    <location>
        <begin position="281"/>
        <end position="305"/>
    </location>
</feature>
<dbReference type="InterPro" id="IPR017978">
    <property type="entry name" value="GPCR_3_C"/>
</dbReference>
<keyword evidence="10" id="KW-0807">Transducer</keyword>
<keyword evidence="4 12" id="KW-0812">Transmembrane</keyword>
<evidence type="ECO:0000256" key="3">
    <source>
        <dbReference type="ARBA" id="ARBA00022475"/>
    </source>
</evidence>
<feature type="transmembrane region" description="Helical" evidence="12">
    <location>
        <begin position="391"/>
        <end position="414"/>
    </location>
</feature>
<feature type="transmembrane region" description="Helical" evidence="12">
    <location>
        <begin position="357"/>
        <end position="379"/>
    </location>
</feature>
<sequence length="615" mass="67669">MTFCLFPFAQLDSIWPCRPNRTVEGPLVQQLLNESVRRWTDSKNTSAERGLLLAMAQLFSKHTYLATSGRTLPPNSTISARSPFAPSGATASQPALGFLLQCLDGNPRWAPSAVYSTNIAQSFLQVALPSDLLLDVCPHSHCQTHCSYSVHGGVRVFARSCCSSSALLASADGGDGWCRPEWVLLQRIFFALSVVCIFFCVLLIGLAVFKRRRQQHDRSWALIEPFFVGAITLYAIPLLGWPLHVPWSCWLAMFGRQLGFTLFYGSVLLKIYRNLQDYRVLLLLVFFYKYKQIPTFSWAIAWSAGSWTRDSLWTSEWPQCPVEEFTVIFTLIELLVLLIGIRFCYKARNSNWTERYQFTLAVVLEAIVSLVVNCIRFSLNEVGSRDAQFLLAVLQLHLTISVNIAAIVTPKFLISSEAHRRTLSDMTGMGSSGRAHPSLAKMRENLINGTIDFQEVPIIDMNPEDIRAELKRVYTQLRMYKLKNAYQDNPHISKRKGGGAVKKAAAGDAATGGGRLSSGAGIGGVGPRGTRGTEGGRRTSVPRDATAAMASPKQLRGSDRPPPLVVMDEDKSGGDLTVESAPHNVHLLTNKLAGPSAASVTPPVTAMGADCSIRV</sequence>
<evidence type="ECO:0000256" key="1">
    <source>
        <dbReference type="ARBA" id="ARBA00004651"/>
    </source>
</evidence>
<evidence type="ECO:0000313" key="15">
    <source>
        <dbReference type="WBParaSite" id="Gr19_v10_g10686.t1"/>
    </source>
</evidence>
<keyword evidence="7 12" id="KW-0472">Membrane</keyword>
<feature type="domain" description="G-protein coupled receptors family 3 profile" evidence="13">
    <location>
        <begin position="188"/>
        <end position="411"/>
    </location>
</feature>
<feature type="region of interest" description="Disordered" evidence="11">
    <location>
        <begin position="509"/>
        <end position="576"/>
    </location>
</feature>
<dbReference type="WBParaSite" id="Gr19_v10_g10686.t1">
    <property type="protein sequence ID" value="Gr19_v10_g10686.t1"/>
    <property type="gene ID" value="Gr19_v10_g10686"/>
</dbReference>
<dbReference type="GO" id="GO:0005886">
    <property type="term" value="C:plasma membrane"/>
    <property type="evidence" value="ECO:0007669"/>
    <property type="project" value="UniProtKB-SubCell"/>
</dbReference>
<dbReference type="GO" id="GO:0004930">
    <property type="term" value="F:G protein-coupled receptor activity"/>
    <property type="evidence" value="ECO:0007669"/>
    <property type="project" value="UniProtKB-KW"/>
</dbReference>
<evidence type="ECO:0000256" key="11">
    <source>
        <dbReference type="SAM" id="MobiDB-lite"/>
    </source>
</evidence>
<evidence type="ECO:0000256" key="7">
    <source>
        <dbReference type="ARBA" id="ARBA00023136"/>
    </source>
</evidence>
<protein>
    <submittedName>
        <fullName evidence="15">G-protein coupled receptors family 3 profile domain-containing protein</fullName>
    </submittedName>
</protein>
<evidence type="ECO:0000256" key="5">
    <source>
        <dbReference type="ARBA" id="ARBA00022989"/>
    </source>
</evidence>
<feature type="transmembrane region" description="Helical" evidence="12">
    <location>
        <begin position="250"/>
        <end position="269"/>
    </location>
</feature>
<comment type="subcellular location">
    <subcellularLocation>
        <location evidence="1">Cell membrane</location>
        <topology evidence="1">Multi-pass membrane protein</topology>
    </subcellularLocation>
</comment>
<evidence type="ECO:0000256" key="9">
    <source>
        <dbReference type="ARBA" id="ARBA00023180"/>
    </source>
</evidence>
<keyword evidence="5 12" id="KW-1133">Transmembrane helix</keyword>
<dbReference type="InterPro" id="IPR043458">
    <property type="entry name" value="GPR158/179"/>
</dbReference>
<dbReference type="Proteomes" id="UP000887572">
    <property type="component" value="Unplaced"/>
</dbReference>
<evidence type="ECO:0000256" key="4">
    <source>
        <dbReference type="ARBA" id="ARBA00022692"/>
    </source>
</evidence>
<keyword evidence="8" id="KW-0675">Receptor</keyword>
<feature type="compositionally biased region" description="Gly residues" evidence="11">
    <location>
        <begin position="510"/>
        <end position="533"/>
    </location>
</feature>
<evidence type="ECO:0000313" key="14">
    <source>
        <dbReference type="Proteomes" id="UP000887572"/>
    </source>
</evidence>
<name>A0A914GS50_GLORO</name>
<dbReference type="PANTHER" id="PTHR32546">
    <property type="entry name" value="G-PROTEIN COUPLED RECEPTOR 158-RELATED"/>
    <property type="match status" value="1"/>
</dbReference>
<reference evidence="15" key="1">
    <citation type="submission" date="2022-11" db="UniProtKB">
        <authorList>
            <consortium name="WormBaseParasite"/>
        </authorList>
    </citation>
    <scope>IDENTIFICATION</scope>
</reference>
<proteinExistence type="inferred from homology"/>
<evidence type="ECO:0000256" key="2">
    <source>
        <dbReference type="ARBA" id="ARBA00007242"/>
    </source>
</evidence>
<dbReference type="Pfam" id="PF00003">
    <property type="entry name" value="7tm_3"/>
    <property type="match status" value="1"/>
</dbReference>